<dbReference type="PANTHER" id="PTHR33710">
    <property type="entry name" value="BNAC02G09200D PROTEIN"/>
    <property type="match status" value="1"/>
</dbReference>
<dbReference type="Gene3D" id="3.60.10.10">
    <property type="entry name" value="Endonuclease/exonuclease/phosphatase"/>
    <property type="match status" value="1"/>
</dbReference>
<dbReference type="EMBL" id="CP144754">
    <property type="protein sequence ID" value="WVZ96530.1"/>
    <property type="molecule type" value="Genomic_DNA"/>
</dbReference>
<dbReference type="AlphaFoldDB" id="A0AAQ3UUJ1"/>
<dbReference type="Proteomes" id="UP001341281">
    <property type="component" value="Chromosome 10"/>
</dbReference>
<protein>
    <recommendedName>
        <fullName evidence="3">Reverse transcriptase</fullName>
    </recommendedName>
</protein>
<sequence>MRFPLPTVEISVPLLDTSIQILAVLPLQELISKPRETMLAMLLATLAALLWRGLVFISVSEILHSSWAESFCNLTTLASSQGNRENVRGKCKQFLENLGKQAILLFLSPGWVWLVVMWSLLLLPRTSLHECDPDHSRQDLQLARQLPHKALGTGASPQGATGAMNLLAWNRGLGGGLYSPTMNHLGRISRCTNAKSGGLWLLWKHDVDIKVVRTSPNYILAKVVYVPLAYSFTLDVLNFVVNYPNTPVLWNVDFFDLGYNGPAYTWTNKRFSSMPTFEHLDRCLVNANWIASFPNTSVHRLPMLYSDHCLILIKMDSNTVKIKNLSNLKIGRYRNRSFNRWLKFSWDRSRNRGFNLKTTYLAIDLKIWRRKKPNVSQQRTTIENQLSVLRAQSPTLQNHRSQHLLVQQHHTIMQK</sequence>
<keyword evidence="2" id="KW-1185">Reference proteome</keyword>
<evidence type="ECO:0000313" key="1">
    <source>
        <dbReference type="EMBL" id="WVZ96530.1"/>
    </source>
</evidence>
<dbReference type="InterPro" id="IPR036691">
    <property type="entry name" value="Endo/exonu/phosph_ase_sf"/>
</dbReference>
<gene>
    <name evidence="1" type="ORF">U9M48_042160</name>
</gene>
<accession>A0AAQ3UUJ1</accession>
<evidence type="ECO:0008006" key="3">
    <source>
        <dbReference type="Google" id="ProtNLM"/>
    </source>
</evidence>
<reference evidence="1 2" key="1">
    <citation type="submission" date="2024-02" db="EMBL/GenBank/DDBJ databases">
        <title>High-quality chromosome-scale genome assembly of Pensacola bahiagrass (Paspalum notatum Flugge var. saurae).</title>
        <authorList>
            <person name="Vega J.M."/>
            <person name="Podio M."/>
            <person name="Orjuela J."/>
            <person name="Siena L.A."/>
            <person name="Pessino S.C."/>
            <person name="Combes M.C."/>
            <person name="Mariac C."/>
            <person name="Albertini E."/>
            <person name="Pupilli F."/>
            <person name="Ortiz J.P.A."/>
            <person name="Leblanc O."/>
        </authorList>
    </citation>
    <scope>NUCLEOTIDE SEQUENCE [LARGE SCALE GENOMIC DNA]</scope>
    <source>
        <strain evidence="1">R1</strain>
        <tissue evidence="1">Leaf</tissue>
    </source>
</reference>
<proteinExistence type="predicted"/>
<name>A0AAQ3UUJ1_PASNO</name>
<dbReference type="SUPFAM" id="SSF56219">
    <property type="entry name" value="DNase I-like"/>
    <property type="match status" value="1"/>
</dbReference>
<organism evidence="1 2">
    <name type="scientific">Paspalum notatum var. saurae</name>
    <dbReference type="NCBI Taxonomy" id="547442"/>
    <lineage>
        <taxon>Eukaryota</taxon>
        <taxon>Viridiplantae</taxon>
        <taxon>Streptophyta</taxon>
        <taxon>Embryophyta</taxon>
        <taxon>Tracheophyta</taxon>
        <taxon>Spermatophyta</taxon>
        <taxon>Magnoliopsida</taxon>
        <taxon>Liliopsida</taxon>
        <taxon>Poales</taxon>
        <taxon>Poaceae</taxon>
        <taxon>PACMAD clade</taxon>
        <taxon>Panicoideae</taxon>
        <taxon>Andropogonodae</taxon>
        <taxon>Paspaleae</taxon>
        <taxon>Paspalinae</taxon>
        <taxon>Paspalum</taxon>
    </lineage>
</organism>
<dbReference type="PANTHER" id="PTHR33710:SF79">
    <property type="entry name" value="OS06G0205337 PROTEIN"/>
    <property type="match status" value="1"/>
</dbReference>
<evidence type="ECO:0000313" key="2">
    <source>
        <dbReference type="Proteomes" id="UP001341281"/>
    </source>
</evidence>